<sequence>MSNAQFAQKLLRYEGRLYSQNLEMQIQTLQEVKQEFNGQYNHQSLMNMLAKYFSYTSSLVQRIKIIEIIQQKFPILVNHVEDWKQIVEYLQQECFSSNHQFRMLSLHALNSIVPVLKEQYSTFHIGIFDIFINASYQKELYIASLALLNTVRLHHSYSFMNKISQLPEIKIFKTKKLTILLKCTLMARAQFSNHKYLFLQKQLNQIFTRQMNLDQAFTFGQDCYNQDLINPSKHPKISKKSPFYSIVKPTTSQKNYRIKDTSVQQLTQTIQKNMNKENYNSRQCKVVLPKHTRNPTDLNLMRFDTSPNSQIEISNNSRGINSQQDNNRKLSFNTPNQTIRTSLPPVNNNEKYRKISLSMKELIQKQKYCYEIGDYEELEAIFEKLDLLCDQL</sequence>
<dbReference type="EMBL" id="CAJJDP010000060">
    <property type="protein sequence ID" value="CAD8173283.1"/>
    <property type="molecule type" value="Genomic_DNA"/>
</dbReference>
<name>A0A8S1V9X1_PAROT</name>
<dbReference type="AlphaFoldDB" id="A0A8S1V9X1"/>
<accession>A0A8S1V9X1</accession>
<comment type="caution">
    <text evidence="2">The sequence shown here is derived from an EMBL/GenBank/DDBJ whole genome shotgun (WGS) entry which is preliminary data.</text>
</comment>
<organism evidence="2 3">
    <name type="scientific">Paramecium octaurelia</name>
    <dbReference type="NCBI Taxonomy" id="43137"/>
    <lineage>
        <taxon>Eukaryota</taxon>
        <taxon>Sar</taxon>
        <taxon>Alveolata</taxon>
        <taxon>Ciliophora</taxon>
        <taxon>Intramacronucleata</taxon>
        <taxon>Oligohymenophorea</taxon>
        <taxon>Peniculida</taxon>
        <taxon>Parameciidae</taxon>
        <taxon>Paramecium</taxon>
    </lineage>
</organism>
<evidence type="ECO:0000313" key="2">
    <source>
        <dbReference type="EMBL" id="CAD8173283.1"/>
    </source>
</evidence>
<feature type="region of interest" description="Disordered" evidence="1">
    <location>
        <begin position="314"/>
        <end position="347"/>
    </location>
</feature>
<keyword evidence="3" id="KW-1185">Reference proteome</keyword>
<dbReference type="Proteomes" id="UP000683925">
    <property type="component" value="Unassembled WGS sequence"/>
</dbReference>
<gene>
    <name evidence="2" type="ORF">POCTA_138.1.T0610245</name>
</gene>
<protein>
    <submittedName>
        <fullName evidence="2">Uncharacterized protein</fullName>
    </submittedName>
</protein>
<proteinExistence type="predicted"/>
<reference evidence="2" key="1">
    <citation type="submission" date="2021-01" db="EMBL/GenBank/DDBJ databases">
        <authorList>
            <consortium name="Genoscope - CEA"/>
            <person name="William W."/>
        </authorList>
    </citation>
    <scope>NUCLEOTIDE SEQUENCE</scope>
</reference>
<evidence type="ECO:0000313" key="3">
    <source>
        <dbReference type="Proteomes" id="UP000683925"/>
    </source>
</evidence>
<evidence type="ECO:0000256" key="1">
    <source>
        <dbReference type="SAM" id="MobiDB-lite"/>
    </source>
</evidence>